<evidence type="ECO:0000313" key="3">
    <source>
        <dbReference type="Proteomes" id="UP000712673"/>
    </source>
</evidence>
<sequence>MSQNPFGRSPCMIAQPQPLIEVFAAIPDFRRCRGKRYPLPAILSLACCAMLCDYRT</sequence>
<dbReference type="AlphaFoldDB" id="A0A938B1E9"/>
<organism evidence="2 3">
    <name type="scientific">Tectimicrobiota bacterium</name>
    <dbReference type="NCBI Taxonomy" id="2528274"/>
    <lineage>
        <taxon>Bacteria</taxon>
        <taxon>Pseudomonadati</taxon>
        <taxon>Nitrospinota/Tectimicrobiota group</taxon>
        <taxon>Candidatus Tectimicrobiota</taxon>
    </lineage>
</organism>
<protein>
    <submittedName>
        <fullName evidence="2">Transposase family protein</fullName>
    </submittedName>
</protein>
<dbReference type="EMBL" id="VGLS01000083">
    <property type="protein sequence ID" value="MBM3223006.1"/>
    <property type="molecule type" value="Genomic_DNA"/>
</dbReference>
<reference evidence="2" key="1">
    <citation type="submission" date="2019-03" db="EMBL/GenBank/DDBJ databases">
        <title>Lake Tanganyika Metagenome-Assembled Genomes (MAGs).</title>
        <authorList>
            <person name="Tran P."/>
        </authorList>
    </citation>
    <scope>NUCLEOTIDE SEQUENCE</scope>
    <source>
        <strain evidence="2">K_DeepCast_65m_m2_066</strain>
    </source>
</reference>
<feature type="domain" description="H repeat-associated protein N-terminal" evidence="1">
    <location>
        <begin position="20"/>
        <end position="55"/>
    </location>
</feature>
<proteinExistence type="predicted"/>
<comment type="caution">
    <text evidence="2">The sequence shown here is derived from an EMBL/GenBank/DDBJ whole genome shotgun (WGS) entry which is preliminary data.</text>
</comment>
<dbReference type="Pfam" id="PF13808">
    <property type="entry name" value="DDE_Tnp_1_assoc"/>
    <property type="match status" value="1"/>
</dbReference>
<accession>A0A938B1E9</accession>
<evidence type="ECO:0000259" key="1">
    <source>
        <dbReference type="Pfam" id="PF13808"/>
    </source>
</evidence>
<evidence type="ECO:0000313" key="2">
    <source>
        <dbReference type="EMBL" id="MBM3223006.1"/>
    </source>
</evidence>
<dbReference type="Proteomes" id="UP000712673">
    <property type="component" value="Unassembled WGS sequence"/>
</dbReference>
<gene>
    <name evidence="2" type="ORF">FJZ47_04275</name>
</gene>
<name>A0A938B1E9_UNCTE</name>
<dbReference type="InterPro" id="IPR032806">
    <property type="entry name" value="YbfD_N"/>
</dbReference>